<keyword evidence="3" id="KW-1185">Reference proteome</keyword>
<reference evidence="2 3" key="1">
    <citation type="journal article" date="2021" name="Elife">
        <title>Chloroplast acquisition without the gene transfer in kleptoplastic sea slugs, Plakobranchus ocellatus.</title>
        <authorList>
            <person name="Maeda T."/>
            <person name="Takahashi S."/>
            <person name="Yoshida T."/>
            <person name="Shimamura S."/>
            <person name="Takaki Y."/>
            <person name="Nagai Y."/>
            <person name="Toyoda A."/>
            <person name="Suzuki Y."/>
            <person name="Arimoto A."/>
            <person name="Ishii H."/>
            <person name="Satoh N."/>
            <person name="Nishiyama T."/>
            <person name="Hasebe M."/>
            <person name="Maruyama T."/>
            <person name="Minagawa J."/>
            <person name="Obokata J."/>
            <person name="Shigenobu S."/>
        </authorList>
    </citation>
    <scope>NUCLEOTIDE SEQUENCE [LARGE SCALE GENOMIC DNA]</scope>
</reference>
<dbReference type="EMBL" id="BMAT01008525">
    <property type="protein sequence ID" value="GFR87074.1"/>
    <property type="molecule type" value="Genomic_DNA"/>
</dbReference>
<evidence type="ECO:0000313" key="3">
    <source>
        <dbReference type="Proteomes" id="UP000762676"/>
    </source>
</evidence>
<dbReference type="AlphaFoldDB" id="A0AAV4GNZ9"/>
<dbReference type="Proteomes" id="UP000762676">
    <property type="component" value="Unassembled WGS sequence"/>
</dbReference>
<feature type="compositionally biased region" description="Polar residues" evidence="1">
    <location>
        <begin position="39"/>
        <end position="53"/>
    </location>
</feature>
<sequence length="129" mass="14277">MQLKTRTHIEDCAVPSQEPGIERGGHTGTEQVERGDPTRLSSKQQKHQLTQRATPGIGHRRNRTGTHGCLVNYPVVTGSPQANCFFRDCDARLIVCARRGRGSSGGFYGRLMESPRHHLAAFGWMSSFS</sequence>
<evidence type="ECO:0000256" key="1">
    <source>
        <dbReference type="SAM" id="MobiDB-lite"/>
    </source>
</evidence>
<proteinExistence type="predicted"/>
<organism evidence="2 3">
    <name type="scientific">Elysia marginata</name>
    <dbReference type="NCBI Taxonomy" id="1093978"/>
    <lineage>
        <taxon>Eukaryota</taxon>
        <taxon>Metazoa</taxon>
        <taxon>Spiralia</taxon>
        <taxon>Lophotrochozoa</taxon>
        <taxon>Mollusca</taxon>
        <taxon>Gastropoda</taxon>
        <taxon>Heterobranchia</taxon>
        <taxon>Euthyneura</taxon>
        <taxon>Panpulmonata</taxon>
        <taxon>Sacoglossa</taxon>
        <taxon>Placobranchoidea</taxon>
        <taxon>Plakobranchidae</taxon>
        <taxon>Elysia</taxon>
    </lineage>
</organism>
<evidence type="ECO:0000313" key="2">
    <source>
        <dbReference type="EMBL" id="GFR87074.1"/>
    </source>
</evidence>
<gene>
    <name evidence="2" type="ORF">ElyMa_004214600</name>
</gene>
<protein>
    <submittedName>
        <fullName evidence="2">Uncharacterized protein</fullName>
    </submittedName>
</protein>
<feature type="compositionally biased region" description="Basic and acidic residues" evidence="1">
    <location>
        <begin position="20"/>
        <end position="37"/>
    </location>
</feature>
<comment type="caution">
    <text evidence="2">The sequence shown here is derived from an EMBL/GenBank/DDBJ whole genome shotgun (WGS) entry which is preliminary data.</text>
</comment>
<name>A0AAV4GNZ9_9GAST</name>
<feature type="region of interest" description="Disordered" evidence="1">
    <location>
        <begin position="1"/>
        <end position="64"/>
    </location>
</feature>
<accession>A0AAV4GNZ9</accession>